<name>A0A831XDU5_GEOME</name>
<dbReference type="EMBL" id="DSOV01000017">
    <property type="protein sequence ID" value="HEN41727.1"/>
    <property type="molecule type" value="Genomic_DNA"/>
</dbReference>
<keyword evidence="1" id="KW-0472">Membrane</keyword>
<reference evidence="2" key="1">
    <citation type="journal article" date="2020" name="mSystems">
        <title>Genome- and Community-Level Interaction Insights into Carbon Utilization and Element Cycling Functions of Hydrothermarchaeota in Hydrothermal Sediment.</title>
        <authorList>
            <person name="Zhou Z."/>
            <person name="Liu Y."/>
            <person name="Xu W."/>
            <person name="Pan J."/>
            <person name="Luo Z.H."/>
            <person name="Li M."/>
        </authorList>
    </citation>
    <scope>NUCLEOTIDE SEQUENCE [LARGE SCALE GENOMIC DNA]</scope>
    <source>
        <strain evidence="2">SpSt-349</strain>
    </source>
</reference>
<dbReference type="AlphaFoldDB" id="A0A831XDU5"/>
<keyword evidence="1" id="KW-1133">Transmembrane helix</keyword>
<proteinExistence type="predicted"/>
<sequence>MDYRINEIIERIKALEEELEAEFEKKRTEFHLIIEENRVRFAREVVEQQRRLKTGTLRYIADAQPLAILSAPIIYAGFIPFFLLDFFITTYQAVCFPIYGIPKVRRQDYLIFDREDLPYLNIIEKFNCFYCSYANGLAAYLREVAARTEQYWCPIKHARRMLAPHPRYSRFFEYGDAESFRKGLERLRTEFERSSKNSNSKNDKEVKG</sequence>
<accession>A0A831XDU5</accession>
<comment type="caution">
    <text evidence="2">The sequence shown here is derived from an EMBL/GenBank/DDBJ whole genome shotgun (WGS) entry which is preliminary data.</text>
</comment>
<evidence type="ECO:0000313" key="2">
    <source>
        <dbReference type="EMBL" id="HEN41727.1"/>
    </source>
</evidence>
<organism evidence="2">
    <name type="scientific">Geobacter metallireducens</name>
    <dbReference type="NCBI Taxonomy" id="28232"/>
    <lineage>
        <taxon>Bacteria</taxon>
        <taxon>Pseudomonadati</taxon>
        <taxon>Thermodesulfobacteriota</taxon>
        <taxon>Desulfuromonadia</taxon>
        <taxon>Geobacterales</taxon>
        <taxon>Geobacteraceae</taxon>
        <taxon>Geobacter</taxon>
    </lineage>
</organism>
<feature type="transmembrane region" description="Helical" evidence="1">
    <location>
        <begin position="66"/>
        <end position="88"/>
    </location>
</feature>
<gene>
    <name evidence="2" type="ORF">ENQ87_05010</name>
</gene>
<protein>
    <submittedName>
        <fullName evidence="2">Uncharacterized protein</fullName>
    </submittedName>
</protein>
<keyword evidence="1" id="KW-0812">Transmembrane</keyword>
<evidence type="ECO:0000256" key="1">
    <source>
        <dbReference type="SAM" id="Phobius"/>
    </source>
</evidence>